<comment type="caution">
    <text evidence="1">The sequence shown here is derived from an EMBL/GenBank/DDBJ whole genome shotgun (WGS) entry which is preliminary data.</text>
</comment>
<name>A0A426JVC9_9PSEU</name>
<protein>
    <submittedName>
        <fullName evidence="1">Uncharacterized protein</fullName>
    </submittedName>
</protein>
<proteinExistence type="predicted"/>
<dbReference type="Proteomes" id="UP000274515">
    <property type="component" value="Unassembled WGS sequence"/>
</dbReference>
<dbReference type="OrthoDB" id="10007967at2"/>
<dbReference type="EMBL" id="RSAA01000010">
    <property type="protein sequence ID" value="RRO17062.1"/>
    <property type="molecule type" value="Genomic_DNA"/>
</dbReference>
<accession>A0A426JVC9</accession>
<sequence>MSTPDPKNRDAHTAARMPLSPAVAEVASFAQHRVAYTLGPQPPMRMPAEEGGIVITQVESRPDGGLASFNGVWKRQLQASAVRESTLVLQLRRPATDDDDHVDVWLWIARNRRFLLLGHWKNSGPGWPMLTAPLIHAAHHSSSGTMRRIA</sequence>
<dbReference type="AlphaFoldDB" id="A0A426JVC9"/>
<evidence type="ECO:0000313" key="2">
    <source>
        <dbReference type="Proteomes" id="UP000274515"/>
    </source>
</evidence>
<reference evidence="1 2" key="1">
    <citation type="submission" date="2018-11" db="EMBL/GenBank/DDBJ databases">
        <title>Saccharopolyspora rhizosphaerae sp. nov., an actinomycete isolated from rhizosphere soil in Thailand.</title>
        <authorList>
            <person name="Intra B."/>
            <person name="Euanorasetr J."/>
            <person name="Take A."/>
            <person name="Inahashi Y."/>
            <person name="Mori M."/>
            <person name="Panbangred W."/>
            <person name="Matsumoto A."/>
        </authorList>
    </citation>
    <scope>NUCLEOTIDE SEQUENCE [LARGE SCALE GENOMIC DNA]</scope>
    <source>
        <strain evidence="1 2">H219</strain>
    </source>
</reference>
<organism evidence="1 2">
    <name type="scientific">Saccharopolyspora rhizosphaerae</name>
    <dbReference type="NCBI Taxonomy" id="2492662"/>
    <lineage>
        <taxon>Bacteria</taxon>
        <taxon>Bacillati</taxon>
        <taxon>Actinomycetota</taxon>
        <taxon>Actinomycetes</taxon>
        <taxon>Pseudonocardiales</taxon>
        <taxon>Pseudonocardiaceae</taxon>
        <taxon>Saccharopolyspora</taxon>
    </lineage>
</organism>
<keyword evidence="2" id="KW-1185">Reference proteome</keyword>
<gene>
    <name evidence="1" type="ORF">EIL87_12375</name>
</gene>
<evidence type="ECO:0000313" key="1">
    <source>
        <dbReference type="EMBL" id="RRO17062.1"/>
    </source>
</evidence>
<dbReference type="RefSeq" id="WP_125090391.1">
    <property type="nucleotide sequence ID" value="NZ_RSAA01000010.1"/>
</dbReference>